<dbReference type="GO" id="GO:0003723">
    <property type="term" value="F:RNA binding"/>
    <property type="evidence" value="ECO:0007669"/>
    <property type="project" value="InterPro"/>
</dbReference>
<dbReference type="FunFam" id="1.25.40.10:FF:000285">
    <property type="entry name" value="Pentatricopeptide repeat-containing protein, chloroplastic"/>
    <property type="match status" value="1"/>
</dbReference>
<feature type="repeat" description="PPR" evidence="2">
    <location>
        <begin position="266"/>
        <end position="300"/>
    </location>
</feature>
<name>A0AAP0E1D3_9MAGN</name>
<dbReference type="NCBIfam" id="TIGR00756">
    <property type="entry name" value="PPR"/>
    <property type="match status" value="4"/>
</dbReference>
<dbReference type="FunFam" id="1.25.40.10:FF:000996">
    <property type="entry name" value="Small kernel1"/>
    <property type="match status" value="1"/>
</dbReference>
<comment type="caution">
    <text evidence="3">The sequence shown here is derived from an EMBL/GenBank/DDBJ whole genome shotgun (WGS) entry which is preliminary data.</text>
</comment>
<dbReference type="PANTHER" id="PTHR47926">
    <property type="entry name" value="PENTATRICOPEPTIDE REPEAT-CONTAINING PROTEIN"/>
    <property type="match status" value="1"/>
</dbReference>
<dbReference type="GO" id="GO:0009451">
    <property type="term" value="P:RNA modification"/>
    <property type="evidence" value="ECO:0007669"/>
    <property type="project" value="InterPro"/>
</dbReference>
<dbReference type="EMBL" id="JBBNAG010000013">
    <property type="protein sequence ID" value="KAK9083032.1"/>
    <property type="molecule type" value="Genomic_DNA"/>
</dbReference>
<organism evidence="3 4">
    <name type="scientific">Stephania cephalantha</name>
    <dbReference type="NCBI Taxonomy" id="152367"/>
    <lineage>
        <taxon>Eukaryota</taxon>
        <taxon>Viridiplantae</taxon>
        <taxon>Streptophyta</taxon>
        <taxon>Embryophyta</taxon>
        <taxon>Tracheophyta</taxon>
        <taxon>Spermatophyta</taxon>
        <taxon>Magnoliopsida</taxon>
        <taxon>Ranunculales</taxon>
        <taxon>Menispermaceae</taxon>
        <taxon>Menispermoideae</taxon>
        <taxon>Cissampelideae</taxon>
        <taxon>Stephania</taxon>
    </lineage>
</organism>
<dbReference type="InterPro" id="IPR046960">
    <property type="entry name" value="PPR_At4g14850-like_plant"/>
</dbReference>
<dbReference type="SUPFAM" id="SSF48452">
    <property type="entry name" value="TPR-like"/>
    <property type="match status" value="1"/>
</dbReference>
<accession>A0AAP0E1D3</accession>
<dbReference type="AlphaFoldDB" id="A0AAP0E1D3"/>
<evidence type="ECO:0000313" key="3">
    <source>
        <dbReference type="EMBL" id="KAK9083032.1"/>
    </source>
</evidence>
<proteinExistence type="predicted"/>
<evidence type="ECO:0000313" key="4">
    <source>
        <dbReference type="Proteomes" id="UP001419268"/>
    </source>
</evidence>
<dbReference type="PANTHER" id="PTHR47926:SF540">
    <property type="entry name" value="PENTATRICOPEPTIDE REPEAT-CONTAINING PROTEIN"/>
    <property type="match status" value="1"/>
</dbReference>
<evidence type="ECO:0000256" key="2">
    <source>
        <dbReference type="PROSITE-ProRule" id="PRU00708"/>
    </source>
</evidence>
<dbReference type="Proteomes" id="UP001419268">
    <property type="component" value="Unassembled WGS sequence"/>
</dbReference>
<evidence type="ECO:0000256" key="1">
    <source>
        <dbReference type="ARBA" id="ARBA00022737"/>
    </source>
</evidence>
<reference evidence="3 4" key="1">
    <citation type="submission" date="2024-01" db="EMBL/GenBank/DDBJ databases">
        <title>Genome assemblies of Stephania.</title>
        <authorList>
            <person name="Yang L."/>
        </authorList>
    </citation>
    <scope>NUCLEOTIDE SEQUENCE [LARGE SCALE GENOMIC DNA]</scope>
    <source>
        <strain evidence="3">JXDWG</strain>
        <tissue evidence="3">Leaf</tissue>
    </source>
</reference>
<dbReference type="Pfam" id="PF13041">
    <property type="entry name" value="PPR_2"/>
    <property type="match status" value="2"/>
</dbReference>
<dbReference type="Gene3D" id="1.25.40.10">
    <property type="entry name" value="Tetratricopeptide repeat domain"/>
    <property type="match status" value="4"/>
</dbReference>
<dbReference type="Pfam" id="PF20431">
    <property type="entry name" value="E_motif"/>
    <property type="match status" value="1"/>
</dbReference>
<dbReference type="InterPro" id="IPR046848">
    <property type="entry name" value="E_motif"/>
</dbReference>
<dbReference type="PROSITE" id="PS51375">
    <property type="entry name" value="PPR"/>
    <property type="match status" value="2"/>
</dbReference>
<gene>
    <name evidence="3" type="ORF">Scep_029503</name>
</gene>
<protein>
    <recommendedName>
        <fullName evidence="5">Chlororespiratory reduction 21</fullName>
    </recommendedName>
</protein>
<dbReference type="Pfam" id="PF01535">
    <property type="entry name" value="PPR"/>
    <property type="match status" value="3"/>
</dbReference>
<evidence type="ECO:0008006" key="5">
    <source>
        <dbReference type="Google" id="ProtNLM"/>
    </source>
</evidence>
<feature type="repeat" description="PPR" evidence="2">
    <location>
        <begin position="400"/>
        <end position="434"/>
    </location>
</feature>
<dbReference type="InterPro" id="IPR002885">
    <property type="entry name" value="PPR_rpt"/>
</dbReference>
<keyword evidence="4" id="KW-1185">Reference proteome</keyword>
<dbReference type="InterPro" id="IPR011990">
    <property type="entry name" value="TPR-like_helical_dom_sf"/>
</dbReference>
<sequence length="631" mass="69679">MVRPSHVGVSPAQNPHLLHLLQALNLSITTKSLLLTQQSHAQTYRLGLAHHSILATKLISAYSLCKLPSHSLLIFHSNNPKNAFLCNALINAYVDNLRYPDALTLFSQMGTQYDVSPDDYTMSALLKLAGELRDLVIGKSVHSWIAKTGFVSDSILMNSLMSMYRKCGSGSGFEDVRKVFDEMPQRTLSSWNLLISAYGVYGGSGFSGDVREIVERMRIEGVGLDGYTVSTLLPLCPAPSDGRRCDFGREIHCYVLRRNVGLGSADVHVCCCLIDMYSRAKNVVAAWNVFDGMSSRNIVAWTCMITGCVHNGLSEKALMLVRKMQVVDGIEPNAVSLISVLPACSSLCSFMEGKQIHAFAIRKEISYAMSLRNALIDMYAKCGSLDCARKVFDEDQHVRDSITWSLMIAAYGLHGDGDEAIYLFDNMLKLGIEPDNITIVGVLSACCRSGFLREGINIYKSLVMDFGISPTPEICSCVVDMLGRSGQLDRALEFINSMPFDPGANVWGALLDASIIHDNSEMRDLAHKFLTHLEPENPSNYISLSNVLASSGKWDAVIDIRSTMKDRGMNKLPGCSWISINSEMHSFYVADKNHPFSPLIYEVLDNLFLTIKESFPCFDNFDEDPLLGSCG</sequence>
<keyword evidence="1" id="KW-0677">Repeat</keyword>